<reference evidence="1 2" key="1">
    <citation type="submission" date="2019-12" db="EMBL/GenBank/DDBJ databases">
        <authorList>
            <person name="Li C."/>
            <person name="Zhao J."/>
        </authorList>
    </citation>
    <scope>NUCLEOTIDE SEQUENCE [LARGE SCALE GENOMIC DNA]</scope>
    <source>
        <strain evidence="1 2">NEAU-DD11</strain>
    </source>
</reference>
<sequence length="122" mass="13199">MSSIDDKALRAGLRTLAAPLFDALTAHCAPGQAPFPLGPNPRLASYYTQRTHTTMDFDDFLAPSCLDADGFGARLAAHWRAHGHPELAAHAPQVAEAARALHALYVAARPQAELSPYVYQMF</sequence>
<gene>
    <name evidence="1" type="ORF">GPY61_24630</name>
</gene>
<comment type="caution">
    <text evidence="1">The sequence shown here is derived from an EMBL/GenBank/DDBJ whole genome shotgun (WGS) entry which is preliminary data.</text>
</comment>
<dbReference type="EMBL" id="WSES01000008">
    <property type="protein sequence ID" value="MVW63110.1"/>
    <property type="molecule type" value="Genomic_DNA"/>
</dbReference>
<keyword evidence="2" id="KW-1185">Reference proteome</keyword>
<evidence type="ECO:0000313" key="1">
    <source>
        <dbReference type="EMBL" id="MVW63110.1"/>
    </source>
</evidence>
<dbReference type="AlphaFoldDB" id="A0A7X3KA78"/>
<dbReference type="Proteomes" id="UP000443353">
    <property type="component" value="Unassembled WGS sequence"/>
</dbReference>
<dbReference type="RefSeq" id="WP_156403715.1">
    <property type="nucleotide sequence ID" value="NZ_CP168562.1"/>
</dbReference>
<organism evidence="1 2">
    <name type="scientific">Massilia cellulosiltytica</name>
    <dbReference type="NCBI Taxonomy" id="2683234"/>
    <lineage>
        <taxon>Bacteria</taxon>
        <taxon>Pseudomonadati</taxon>
        <taxon>Pseudomonadota</taxon>
        <taxon>Betaproteobacteria</taxon>
        <taxon>Burkholderiales</taxon>
        <taxon>Oxalobacteraceae</taxon>
        <taxon>Telluria group</taxon>
        <taxon>Massilia</taxon>
    </lineage>
</organism>
<name>A0A7X3KA78_9BURK</name>
<accession>A0A7X3KA78</accession>
<protein>
    <submittedName>
        <fullName evidence="1">Uncharacterized protein</fullName>
    </submittedName>
</protein>
<proteinExistence type="predicted"/>
<evidence type="ECO:0000313" key="2">
    <source>
        <dbReference type="Proteomes" id="UP000443353"/>
    </source>
</evidence>